<dbReference type="PROSITE" id="PS50928">
    <property type="entry name" value="ABC_TM1"/>
    <property type="match status" value="1"/>
</dbReference>
<name>A0A841RAC4_9SPIO</name>
<sequence length="328" mass="37194">MTDLVKKNGLNKEKLTQYKLYNGLKVVGKDWRLYLLLLPVLIWYLLWMYKPMAGLLISFKNYQPNLGVWGSDWVGFTNFKNLINGPYSTQFWRAFRSTFLVSLYGLIFGFPIPIFLALFFSEIGNKFYRNLTQTFTYLPHFLSEVTITGLVLTLLYHGEVNTGVIANLLFQLNIVPEGTKLFQDAAYFRPLYIITGIWKEAGYSSIVYFASIMGISPVLYEAVKVSGGNKLQEIRYVTFPGMAPTLTIMIILRIGQMLSIGYERIILLYNENTYDTADVLSSFVFRIGLEQGNSALGASAGMFNALIGFALVMGANFISRQISETSLW</sequence>
<evidence type="ECO:0000256" key="5">
    <source>
        <dbReference type="ARBA" id="ARBA00022989"/>
    </source>
</evidence>
<comment type="similarity">
    <text evidence="7">Belongs to the binding-protein-dependent transport system permease family.</text>
</comment>
<gene>
    <name evidence="9" type="ORF">HNR50_001537</name>
</gene>
<evidence type="ECO:0000256" key="1">
    <source>
        <dbReference type="ARBA" id="ARBA00004651"/>
    </source>
</evidence>
<protein>
    <submittedName>
        <fullName evidence="9">Putative aldouronate transport system permease protein</fullName>
    </submittedName>
</protein>
<proteinExistence type="inferred from homology"/>
<dbReference type="RefSeq" id="WP_184745502.1">
    <property type="nucleotide sequence ID" value="NZ_JACHGJ010000002.1"/>
</dbReference>
<keyword evidence="5 7" id="KW-1133">Transmembrane helix</keyword>
<comment type="caution">
    <text evidence="9">The sequence shown here is derived from an EMBL/GenBank/DDBJ whole genome shotgun (WGS) entry which is preliminary data.</text>
</comment>
<comment type="subcellular location">
    <subcellularLocation>
        <location evidence="1 7">Cell membrane</location>
        <topology evidence="1 7">Multi-pass membrane protein</topology>
    </subcellularLocation>
</comment>
<accession>A0A841RAC4</accession>
<dbReference type="SUPFAM" id="SSF161098">
    <property type="entry name" value="MetI-like"/>
    <property type="match status" value="1"/>
</dbReference>
<keyword evidence="2 7" id="KW-0813">Transport</keyword>
<dbReference type="Proteomes" id="UP000587760">
    <property type="component" value="Unassembled WGS sequence"/>
</dbReference>
<dbReference type="GO" id="GO:0055085">
    <property type="term" value="P:transmembrane transport"/>
    <property type="evidence" value="ECO:0007669"/>
    <property type="project" value="InterPro"/>
</dbReference>
<feature type="transmembrane region" description="Helical" evidence="7">
    <location>
        <begin position="201"/>
        <end position="222"/>
    </location>
</feature>
<keyword evidence="6 7" id="KW-0472">Membrane</keyword>
<evidence type="ECO:0000256" key="7">
    <source>
        <dbReference type="RuleBase" id="RU363032"/>
    </source>
</evidence>
<dbReference type="PANTHER" id="PTHR43227">
    <property type="entry name" value="BLL4140 PROTEIN"/>
    <property type="match status" value="1"/>
</dbReference>
<evidence type="ECO:0000313" key="9">
    <source>
        <dbReference type="EMBL" id="MBB6479879.1"/>
    </source>
</evidence>
<keyword evidence="4 7" id="KW-0812">Transmembrane</keyword>
<feature type="transmembrane region" description="Helical" evidence="7">
    <location>
        <begin position="31"/>
        <end position="49"/>
    </location>
</feature>
<evidence type="ECO:0000256" key="6">
    <source>
        <dbReference type="ARBA" id="ARBA00023136"/>
    </source>
</evidence>
<evidence type="ECO:0000256" key="4">
    <source>
        <dbReference type="ARBA" id="ARBA00022692"/>
    </source>
</evidence>
<feature type="transmembrane region" description="Helical" evidence="7">
    <location>
        <begin position="234"/>
        <end position="254"/>
    </location>
</feature>
<dbReference type="InterPro" id="IPR050809">
    <property type="entry name" value="UgpAE/MalFG_permease"/>
</dbReference>
<keyword evidence="3" id="KW-1003">Cell membrane</keyword>
<feature type="transmembrane region" description="Helical" evidence="7">
    <location>
        <begin position="99"/>
        <end position="120"/>
    </location>
</feature>
<evidence type="ECO:0000256" key="2">
    <source>
        <dbReference type="ARBA" id="ARBA00022448"/>
    </source>
</evidence>
<dbReference type="InterPro" id="IPR035906">
    <property type="entry name" value="MetI-like_sf"/>
</dbReference>
<dbReference type="GO" id="GO:0005886">
    <property type="term" value="C:plasma membrane"/>
    <property type="evidence" value="ECO:0007669"/>
    <property type="project" value="UniProtKB-SubCell"/>
</dbReference>
<evidence type="ECO:0000313" key="10">
    <source>
        <dbReference type="Proteomes" id="UP000587760"/>
    </source>
</evidence>
<evidence type="ECO:0000259" key="8">
    <source>
        <dbReference type="PROSITE" id="PS50928"/>
    </source>
</evidence>
<feature type="transmembrane region" description="Helical" evidence="7">
    <location>
        <begin position="295"/>
        <end position="318"/>
    </location>
</feature>
<organism evidence="9 10">
    <name type="scientific">Spirochaeta isovalerica</name>
    <dbReference type="NCBI Taxonomy" id="150"/>
    <lineage>
        <taxon>Bacteria</taxon>
        <taxon>Pseudomonadati</taxon>
        <taxon>Spirochaetota</taxon>
        <taxon>Spirochaetia</taxon>
        <taxon>Spirochaetales</taxon>
        <taxon>Spirochaetaceae</taxon>
        <taxon>Spirochaeta</taxon>
    </lineage>
</organism>
<feature type="domain" description="ABC transmembrane type-1" evidence="8">
    <location>
        <begin position="95"/>
        <end position="319"/>
    </location>
</feature>
<dbReference type="Pfam" id="PF00528">
    <property type="entry name" value="BPD_transp_1"/>
    <property type="match status" value="1"/>
</dbReference>
<reference evidence="9 10" key="1">
    <citation type="submission" date="2020-08" db="EMBL/GenBank/DDBJ databases">
        <title>Genomic Encyclopedia of Type Strains, Phase IV (KMG-IV): sequencing the most valuable type-strain genomes for metagenomic binning, comparative biology and taxonomic classification.</title>
        <authorList>
            <person name="Goeker M."/>
        </authorList>
    </citation>
    <scope>NUCLEOTIDE SEQUENCE [LARGE SCALE GENOMIC DNA]</scope>
    <source>
        <strain evidence="9 10">DSM 2461</strain>
    </source>
</reference>
<dbReference type="PANTHER" id="PTHR43227:SF11">
    <property type="entry name" value="BLL4140 PROTEIN"/>
    <property type="match status" value="1"/>
</dbReference>
<dbReference type="EMBL" id="JACHGJ010000002">
    <property type="protein sequence ID" value="MBB6479879.1"/>
    <property type="molecule type" value="Genomic_DNA"/>
</dbReference>
<dbReference type="Gene3D" id="1.10.3720.10">
    <property type="entry name" value="MetI-like"/>
    <property type="match status" value="1"/>
</dbReference>
<dbReference type="AlphaFoldDB" id="A0A841RAC4"/>
<evidence type="ECO:0000256" key="3">
    <source>
        <dbReference type="ARBA" id="ARBA00022475"/>
    </source>
</evidence>
<keyword evidence="10" id="KW-1185">Reference proteome</keyword>
<dbReference type="InterPro" id="IPR000515">
    <property type="entry name" value="MetI-like"/>
</dbReference>